<gene>
    <name evidence="1" type="ORF">GCM10022236_17340</name>
</gene>
<evidence type="ECO:0000313" key="2">
    <source>
        <dbReference type="Proteomes" id="UP001501490"/>
    </source>
</evidence>
<organism evidence="1 2">
    <name type="scientific">Microlunatus ginsengisoli</name>
    <dbReference type="NCBI Taxonomy" id="363863"/>
    <lineage>
        <taxon>Bacteria</taxon>
        <taxon>Bacillati</taxon>
        <taxon>Actinomycetota</taxon>
        <taxon>Actinomycetes</taxon>
        <taxon>Propionibacteriales</taxon>
        <taxon>Propionibacteriaceae</taxon>
        <taxon>Microlunatus</taxon>
    </lineage>
</organism>
<dbReference type="SUPFAM" id="SSF53927">
    <property type="entry name" value="Cytidine deaminase-like"/>
    <property type="match status" value="1"/>
</dbReference>
<sequence>MSESQPLSPPTPDDPEDRKIITLARASRARAGTAQGACVRDGDGRTYAATNVALESLTLSAIQLAVAMAVSSSAPGLEAVALVADDDPTAPELALVREVASRPVVVWLVGSDGAVRDRVEA</sequence>
<dbReference type="Gene3D" id="3.40.140.10">
    <property type="entry name" value="Cytidine Deaminase, domain 2"/>
    <property type="match status" value="1"/>
</dbReference>
<evidence type="ECO:0000313" key="1">
    <source>
        <dbReference type="EMBL" id="GAA3615787.1"/>
    </source>
</evidence>
<name>A0ABP6ZNW3_9ACTN</name>
<accession>A0ABP6ZNW3</accession>
<reference evidence="2" key="1">
    <citation type="journal article" date="2019" name="Int. J. Syst. Evol. Microbiol.">
        <title>The Global Catalogue of Microorganisms (GCM) 10K type strain sequencing project: providing services to taxonomists for standard genome sequencing and annotation.</title>
        <authorList>
            <consortium name="The Broad Institute Genomics Platform"/>
            <consortium name="The Broad Institute Genome Sequencing Center for Infectious Disease"/>
            <person name="Wu L."/>
            <person name="Ma J."/>
        </authorList>
    </citation>
    <scope>NUCLEOTIDE SEQUENCE [LARGE SCALE GENOMIC DNA]</scope>
    <source>
        <strain evidence="2">JCM 16929</strain>
    </source>
</reference>
<dbReference type="RefSeq" id="WP_344803426.1">
    <property type="nucleotide sequence ID" value="NZ_BAABAB010000010.1"/>
</dbReference>
<comment type="caution">
    <text evidence="1">The sequence shown here is derived from an EMBL/GenBank/DDBJ whole genome shotgun (WGS) entry which is preliminary data.</text>
</comment>
<proteinExistence type="predicted"/>
<dbReference type="Proteomes" id="UP001501490">
    <property type="component" value="Unassembled WGS sequence"/>
</dbReference>
<dbReference type="InterPro" id="IPR016193">
    <property type="entry name" value="Cytidine_deaminase-like"/>
</dbReference>
<dbReference type="EMBL" id="BAABAB010000010">
    <property type="protein sequence ID" value="GAA3615787.1"/>
    <property type="molecule type" value="Genomic_DNA"/>
</dbReference>
<keyword evidence="2" id="KW-1185">Reference proteome</keyword>
<protein>
    <submittedName>
        <fullName evidence="1">Cytidine deaminase</fullName>
    </submittedName>
</protein>